<feature type="compositionally biased region" description="Low complexity" evidence="1">
    <location>
        <begin position="155"/>
        <end position="174"/>
    </location>
</feature>
<evidence type="ECO:0000256" key="1">
    <source>
        <dbReference type="SAM" id="MobiDB-lite"/>
    </source>
</evidence>
<gene>
    <name evidence="2" type="ORF">KHLLAP_LOCUS779</name>
</gene>
<sequence length="545" mass="60041">MTEPSFNGSCKRRRASVPSQETIDRHTLQRPPRKKQKYRHPHRPPPAFWDNLSEIPLTGRAVKELNRRNTTNLSHTPASCPAPRRSAAKLTPQPAVEYLGQSMPSRLKQIKRFSREGRPNLSNLQGFRGEPSVSSEGQVMSSSQSSLGRRKRGSASRSKNSASTLNTTTTKSTSPYDRAFQQHLIDYGIYPDGYEYPDDRGAPPQPTNMDEILQALARLRPSLSPSLFSDEEFGRFKRADAHATKEWQVTSTVIPILEGDVRDTKCVSGQVPFTNLDHLTDGSLVPGNPDRYYGARPEQLDRQVRAELHGSITPSTQHDLPVAPNFFLAAKGPDGSPAVAKRQSNYDGALEARAMLILQSYKASALIYDNTASTIISTYQDGQLKIYTIHPVEPTTSAAPEYVMTQMDTWGLTGNSASFCTGASAYRNARDWVKLQRDEAIKRANARVTRAGVADMSLLVDEVALSFEADLSVNTTTDPSSQNTIIALDHASNAPYASSDPDTSADELSVEAPIAKRSRPATRLERRLVTSTVHGNDTLYRESGP</sequence>
<comment type="caution">
    <text evidence="2">The sequence shown here is derived from an EMBL/GenBank/DDBJ whole genome shotgun (WGS) entry which is preliminary data.</text>
</comment>
<feature type="compositionally biased region" description="Basic residues" evidence="1">
    <location>
        <begin position="31"/>
        <end position="43"/>
    </location>
</feature>
<dbReference type="EMBL" id="CAUWAG010000003">
    <property type="protein sequence ID" value="CAJ2500311.1"/>
    <property type="molecule type" value="Genomic_DNA"/>
</dbReference>
<protein>
    <submittedName>
        <fullName evidence="2">Uu.00g031640.m01.CDS01</fullName>
    </submittedName>
</protein>
<organism evidence="2 3">
    <name type="scientific">Anthostomella pinea</name>
    <dbReference type="NCBI Taxonomy" id="933095"/>
    <lineage>
        <taxon>Eukaryota</taxon>
        <taxon>Fungi</taxon>
        <taxon>Dikarya</taxon>
        <taxon>Ascomycota</taxon>
        <taxon>Pezizomycotina</taxon>
        <taxon>Sordariomycetes</taxon>
        <taxon>Xylariomycetidae</taxon>
        <taxon>Xylariales</taxon>
        <taxon>Xylariaceae</taxon>
        <taxon>Anthostomella</taxon>
    </lineage>
</organism>
<feature type="region of interest" description="Disordered" evidence="1">
    <location>
        <begin position="516"/>
        <end position="545"/>
    </location>
</feature>
<feature type="region of interest" description="Disordered" evidence="1">
    <location>
        <begin position="115"/>
        <end position="177"/>
    </location>
</feature>
<dbReference type="Proteomes" id="UP001295740">
    <property type="component" value="Unassembled WGS sequence"/>
</dbReference>
<feature type="compositionally biased region" description="Low complexity" evidence="1">
    <location>
        <begin position="132"/>
        <end position="147"/>
    </location>
</feature>
<keyword evidence="3" id="KW-1185">Reference proteome</keyword>
<proteinExistence type="predicted"/>
<evidence type="ECO:0000313" key="3">
    <source>
        <dbReference type="Proteomes" id="UP001295740"/>
    </source>
</evidence>
<accession>A0AAI8YD06</accession>
<reference evidence="2" key="1">
    <citation type="submission" date="2023-10" db="EMBL/GenBank/DDBJ databases">
        <authorList>
            <person name="Hackl T."/>
        </authorList>
    </citation>
    <scope>NUCLEOTIDE SEQUENCE</scope>
</reference>
<feature type="region of interest" description="Disordered" evidence="1">
    <location>
        <begin position="68"/>
        <end position="89"/>
    </location>
</feature>
<feature type="region of interest" description="Disordered" evidence="1">
    <location>
        <begin position="1"/>
        <end position="47"/>
    </location>
</feature>
<name>A0AAI8YD06_9PEZI</name>
<dbReference type="AlphaFoldDB" id="A0AAI8YD06"/>
<evidence type="ECO:0000313" key="2">
    <source>
        <dbReference type="EMBL" id="CAJ2500311.1"/>
    </source>
</evidence>